<dbReference type="SMART" id="SM00717">
    <property type="entry name" value="SANT"/>
    <property type="match status" value="1"/>
</dbReference>
<feature type="region of interest" description="Disordered" evidence="5">
    <location>
        <begin position="458"/>
        <end position="479"/>
    </location>
</feature>
<evidence type="ECO:0000313" key="10">
    <source>
        <dbReference type="Proteomes" id="UP000039865"/>
    </source>
</evidence>
<dbReference type="PROSITE" id="PS51293">
    <property type="entry name" value="SANT"/>
    <property type="match status" value="1"/>
</dbReference>
<feature type="region of interest" description="Disordered" evidence="5">
    <location>
        <begin position="396"/>
        <end position="418"/>
    </location>
</feature>
<sequence>MQDDWGDLKRPGAPYYVSQNPLIFQEGEFPFSNLRDLIDERNFNPHHRSQFTAKNRQSRSFDHHQYQQNEGFSQFDDSELDPSQKSNMGDQYNNENTNELGLSGSYTDGTAGQSDKNENSKSKHSSINNGRWTHEEHLRFLEALRLYGKDWNKVQDHISTRTSAQTRSHAQKYFNKLCKKGNMRDLAIFDALLSSKRRGGETDLNFIDQNYNFPMNKTKSISKNYNTRLFKTAGKYRENEKDIFYVEKKASNNYGSIAQPIFQTQKSSDDYYKNVIFLTENKKTSIQNQFLPQNQQVKPSGLQQTQNKEIPRPQQLFQVTKIDSSLGLQSQNSSYKENGNNEFPEQQDMLKQIQQRIHQSPQFQENQQGVQYRQTLMEPIDEEELRQFRLWKEQQQRLKQNPEVNDQNNNDSQARSSVDSIFKAQNNQTSPKVNVDQIQMDGLVKNMARWSIEDETVDKMQKQDNNNNHESIQSYNSRMDINSVALDDNDPRRSDKSGISQFFHPGIPDMSLLSQRNSREAAMNIDEYQRFSGSGYNKNANQLINNSMHGYDSMYSQSQQDAHQNMRNNRLGLMVSEDIINEVSFDDDGFNLGKNSQGI</sequence>
<keyword evidence="1" id="KW-0805">Transcription regulation</keyword>
<dbReference type="PROSITE" id="PS50090">
    <property type="entry name" value="MYB_LIKE"/>
    <property type="match status" value="1"/>
</dbReference>
<dbReference type="Gene3D" id="1.10.10.60">
    <property type="entry name" value="Homeodomain-like"/>
    <property type="match status" value="1"/>
</dbReference>
<keyword evidence="10" id="KW-1185">Reference proteome</keyword>
<evidence type="ECO:0000256" key="5">
    <source>
        <dbReference type="SAM" id="MobiDB-lite"/>
    </source>
</evidence>
<dbReference type="CDD" id="cd00167">
    <property type="entry name" value="SANT"/>
    <property type="match status" value="1"/>
</dbReference>
<dbReference type="GO" id="GO:0003677">
    <property type="term" value="F:DNA binding"/>
    <property type="evidence" value="ECO:0007669"/>
    <property type="project" value="UniProtKB-KW"/>
</dbReference>
<evidence type="ECO:0000259" key="6">
    <source>
        <dbReference type="PROSITE" id="PS50090"/>
    </source>
</evidence>
<evidence type="ECO:0000256" key="2">
    <source>
        <dbReference type="ARBA" id="ARBA00023125"/>
    </source>
</evidence>
<dbReference type="Pfam" id="PF00249">
    <property type="entry name" value="Myb_DNA-binding"/>
    <property type="match status" value="1"/>
</dbReference>
<reference evidence="9 10" key="1">
    <citation type="submission" date="2014-06" db="EMBL/GenBank/DDBJ databases">
        <authorList>
            <person name="Swart Estienne"/>
        </authorList>
    </citation>
    <scope>NUCLEOTIDE SEQUENCE [LARGE SCALE GENOMIC DNA]</scope>
    <source>
        <strain evidence="9 10">130c</strain>
    </source>
</reference>
<dbReference type="NCBIfam" id="TIGR01557">
    <property type="entry name" value="myb_SHAQKYF"/>
    <property type="match status" value="1"/>
</dbReference>
<feature type="compositionally biased region" description="Polar residues" evidence="5">
    <location>
        <begin position="463"/>
        <end position="479"/>
    </location>
</feature>
<evidence type="ECO:0000256" key="4">
    <source>
        <dbReference type="ARBA" id="ARBA00023242"/>
    </source>
</evidence>
<dbReference type="PROSITE" id="PS51294">
    <property type="entry name" value="HTH_MYB"/>
    <property type="match status" value="1"/>
</dbReference>
<dbReference type="InterPro" id="IPR001005">
    <property type="entry name" value="SANT/Myb"/>
</dbReference>
<evidence type="ECO:0000259" key="7">
    <source>
        <dbReference type="PROSITE" id="PS51293"/>
    </source>
</evidence>
<dbReference type="PANTHER" id="PTHR12802">
    <property type="entry name" value="SWI/SNF COMPLEX-RELATED"/>
    <property type="match status" value="1"/>
</dbReference>
<dbReference type="InterPro" id="IPR017930">
    <property type="entry name" value="Myb_dom"/>
</dbReference>
<dbReference type="AlphaFoldDB" id="A0A078B059"/>
<evidence type="ECO:0000256" key="1">
    <source>
        <dbReference type="ARBA" id="ARBA00023015"/>
    </source>
</evidence>
<dbReference type="OrthoDB" id="342406at2759"/>
<dbReference type="SUPFAM" id="SSF46689">
    <property type="entry name" value="Homeodomain-like"/>
    <property type="match status" value="1"/>
</dbReference>
<keyword evidence="3" id="KW-0804">Transcription</keyword>
<evidence type="ECO:0000259" key="8">
    <source>
        <dbReference type="PROSITE" id="PS51294"/>
    </source>
</evidence>
<dbReference type="Proteomes" id="UP000039865">
    <property type="component" value="Unassembled WGS sequence"/>
</dbReference>
<organism evidence="9 10">
    <name type="scientific">Stylonychia lemnae</name>
    <name type="common">Ciliate</name>
    <dbReference type="NCBI Taxonomy" id="5949"/>
    <lineage>
        <taxon>Eukaryota</taxon>
        <taxon>Sar</taxon>
        <taxon>Alveolata</taxon>
        <taxon>Ciliophora</taxon>
        <taxon>Intramacronucleata</taxon>
        <taxon>Spirotrichea</taxon>
        <taxon>Stichotrichia</taxon>
        <taxon>Sporadotrichida</taxon>
        <taxon>Oxytrichidae</taxon>
        <taxon>Stylonychinae</taxon>
        <taxon>Stylonychia</taxon>
    </lineage>
</organism>
<gene>
    <name evidence="9" type="primary">Contig9005.g9628</name>
    <name evidence="9" type="ORF">STYLEM_16828</name>
</gene>
<name>A0A078B059_STYLE</name>
<dbReference type="PANTHER" id="PTHR12802:SF155">
    <property type="entry name" value="DEUBIQUITINASE MYSM1"/>
    <property type="match status" value="1"/>
</dbReference>
<feature type="domain" description="Myb-like" evidence="6">
    <location>
        <begin position="124"/>
        <end position="174"/>
    </location>
</feature>
<dbReference type="EMBL" id="CCKQ01015868">
    <property type="protein sequence ID" value="CDW87716.1"/>
    <property type="molecule type" value="Genomic_DNA"/>
</dbReference>
<dbReference type="InterPro" id="IPR009057">
    <property type="entry name" value="Homeodomain-like_sf"/>
</dbReference>
<keyword evidence="4" id="KW-0539">Nucleus</keyword>
<feature type="compositionally biased region" description="Polar residues" evidence="5">
    <location>
        <begin position="397"/>
        <end position="418"/>
    </location>
</feature>
<proteinExistence type="predicted"/>
<feature type="compositionally biased region" description="Polar residues" evidence="5">
    <location>
        <begin position="81"/>
        <end position="114"/>
    </location>
</feature>
<evidence type="ECO:0000313" key="9">
    <source>
        <dbReference type="EMBL" id="CDW87716.1"/>
    </source>
</evidence>
<feature type="domain" description="HTH myb-type" evidence="8">
    <location>
        <begin position="124"/>
        <end position="178"/>
    </location>
</feature>
<feature type="region of interest" description="Disordered" evidence="5">
    <location>
        <begin position="72"/>
        <end position="130"/>
    </location>
</feature>
<feature type="domain" description="SANT" evidence="7">
    <location>
        <begin position="127"/>
        <end position="182"/>
    </location>
</feature>
<dbReference type="InParanoid" id="A0A078B059"/>
<dbReference type="InterPro" id="IPR017884">
    <property type="entry name" value="SANT_dom"/>
</dbReference>
<accession>A0A078B059</accession>
<keyword evidence="2 9" id="KW-0238">DNA-binding</keyword>
<protein>
    <submittedName>
        <fullName evidence="9">Myb-like dna-binding shaqkyf class family protein</fullName>
    </submittedName>
</protein>
<evidence type="ECO:0000256" key="3">
    <source>
        <dbReference type="ARBA" id="ARBA00023163"/>
    </source>
</evidence>
<dbReference type="InterPro" id="IPR006447">
    <property type="entry name" value="Myb_dom_plants"/>
</dbReference>